<dbReference type="AlphaFoldDB" id="A0A2R4NE65"/>
<sequence length="56" mass="6332">MLFFERNVVHALPTLLEEPVIFLSLASPRRAPEDITFVDPKDGTARTFMARNNESA</sequence>
<evidence type="ECO:0008006" key="2">
    <source>
        <dbReference type="Google" id="ProtNLM"/>
    </source>
</evidence>
<keyword evidence="1" id="KW-0614">Plasmid</keyword>
<evidence type="ECO:0000313" key="1">
    <source>
        <dbReference type="EMBL" id="AVX34453.1"/>
    </source>
</evidence>
<name>A0A2R4NE65_KLEPN</name>
<geneLocation type="plasmid" evidence="1">
    <name>p911021-tetA</name>
</geneLocation>
<dbReference type="EMBL" id="MG288679">
    <property type="protein sequence ID" value="AVX34453.1"/>
    <property type="molecule type" value="Genomic_DNA"/>
</dbReference>
<organism evidence="1">
    <name type="scientific">Klebsiella pneumoniae</name>
    <dbReference type="NCBI Taxonomy" id="573"/>
    <lineage>
        <taxon>Bacteria</taxon>
        <taxon>Pseudomonadati</taxon>
        <taxon>Pseudomonadota</taxon>
        <taxon>Gammaproteobacteria</taxon>
        <taxon>Enterobacterales</taxon>
        <taxon>Enterobacteriaceae</taxon>
        <taxon>Klebsiella/Raoultella group</taxon>
        <taxon>Klebsiella</taxon>
        <taxon>Klebsiella pneumoniae complex</taxon>
    </lineage>
</organism>
<protein>
    <recommendedName>
        <fullName evidence="2">Cupin domain-containing protein</fullName>
    </recommendedName>
</protein>
<proteinExistence type="predicted"/>
<reference evidence="1" key="1">
    <citation type="submission" date="2017-10" db="EMBL/GenBank/DDBJ databases">
        <title>Complete sequence of p911021-tetA.</title>
        <authorList>
            <person name="Feng J."/>
            <person name="Zeng L."/>
            <person name="Jiang X."/>
            <person name="Zhan Z."/>
            <person name="Luo W."/>
            <person name="Zhao Y."/>
            <person name="Tong Y."/>
            <person name="Zhou D."/>
        </authorList>
    </citation>
    <scope>NUCLEOTIDE SEQUENCE</scope>
    <source>
        <plasmid evidence="1">p911021-tetA</plasmid>
    </source>
</reference>
<accession>A0A2R4NE65</accession>